<evidence type="ECO:0000313" key="7">
    <source>
        <dbReference type="Proteomes" id="UP000807115"/>
    </source>
</evidence>
<feature type="region of interest" description="Disordered" evidence="4">
    <location>
        <begin position="15"/>
        <end position="64"/>
    </location>
</feature>
<feature type="compositionally biased region" description="Acidic residues" evidence="4">
    <location>
        <begin position="807"/>
        <end position="818"/>
    </location>
</feature>
<dbReference type="EMBL" id="CM027686">
    <property type="protein sequence ID" value="KAG0524042.1"/>
    <property type="molecule type" value="Genomic_DNA"/>
</dbReference>
<evidence type="ECO:0000256" key="3">
    <source>
        <dbReference type="ARBA" id="ARBA00022483"/>
    </source>
</evidence>
<comment type="similarity">
    <text evidence="1">Belongs to the EXO84 family.</text>
</comment>
<feature type="region of interest" description="Disordered" evidence="4">
    <location>
        <begin position="788"/>
        <end position="968"/>
    </location>
</feature>
<protein>
    <recommendedName>
        <fullName evidence="5">Exocyst component Exo84 C-terminal domain-containing protein</fullName>
    </recommendedName>
</protein>
<organism evidence="6 7">
    <name type="scientific">Sorghum bicolor</name>
    <name type="common">Sorghum</name>
    <name type="synonym">Sorghum vulgare</name>
    <dbReference type="NCBI Taxonomy" id="4558"/>
    <lineage>
        <taxon>Eukaryota</taxon>
        <taxon>Viridiplantae</taxon>
        <taxon>Streptophyta</taxon>
        <taxon>Embryophyta</taxon>
        <taxon>Tracheophyta</taxon>
        <taxon>Spermatophyta</taxon>
        <taxon>Magnoliopsida</taxon>
        <taxon>Liliopsida</taxon>
        <taxon>Poales</taxon>
        <taxon>Poaceae</taxon>
        <taxon>PACMAD clade</taxon>
        <taxon>Panicoideae</taxon>
        <taxon>Andropogonodae</taxon>
        <taxon>Andropogoneae</taxon>
        <taxon>Sorghinae</taxon>
        <taxon>Sorghum</taxon>
    </lineage>
</organism>
<feature type="compositionally biased region" description="Acidic residues" evidence="4">
    <location>
        <begin position="33"/>
        <end position="62"/>
    </location>
</feature>
<evidence type="ECO:0000313" key="6">
    <source>
        <dbReference type="EMBL" id="KAG0524042.1"/>
    </source>
</evidence>
<dbReference type="InterPro" id="IPR016159">
    <property type="entry name" value="Cullin_repeat-like_dom_sf"/>
</dbReference>
<feature type="domain" description="Exocyst component Exo84 C-terminal" evidence="5">
    <location>
        <begin position="188"/>
        <end position="370"/>
    </location>
</feature>
<gene>
    <name evidence="6" type="ORF">BDA96_07G175500</name>
</gene>
<dbReference type="Proteomes" id="UP000807115">
    <property type="component" value="Chromosome 7"/>
</dbReference>
<keyword evidence="3" id="KW-0268">Exocytosis</keyword>
<reference evidence="6" key="2">
    <citation type="submission" date="2020-10" db="EMBL/GenBank/DDBJ databases">
        <authorList>
            <person name="Cooper E.A."/>
            <person name="Brenton Z.W."/>
            <person name="Flinn B.S."/>
            <person name="Jenkins J."/>
            <person name="Shu S."/>
            <person name="Flowers D."/>
            <person name="Luo F."/>
            <person name="Wang Y."/>
            <person name="Xia P."/>
            <person name="Barry K."/>
            <person name="Daum C."/>
            <person name="Lipzen A."/>
            <person name="Yoshinaga Y."/>
            <person name="Schmutz J."/>
            <person name="Saski C."/>
            <person name="Vermerris W."/>
            <person name="Kresovich S."/>
        </authorList>
    </citation>
    <scope>NUCLEOTIDE SEQUENCE</scope>
</reference>
<reference evidence="6" key="1">
    <citation type="journal article" date="2019" name="BMC Genomics">
        <title>A new reference genome for Sorghum bicolor reveals high levels of sequence similarity between sweet and grain genotypes: implications for the genetics of sugar metabolism.</title>
        <authorList>
            <person name="Cooper E.A."/>
            <person name="Brenton Z.W."/>
            <person name="Flinn B.S."/>
            <person name="Jenkins J."/>
            <person name="Shu S."/>
            <person name="Flowers D."/>
            <person name="Luo F."/>
            <person name="Wang Y."/>
            <person name="Xia P."/>
            <person name="Barry K."/>
            <person name="Daum C."/>
            <person name="Lipzen A."/>
            <person name="Yoshinaga Y."/>
            <person name="Schmutz J."/>
            <person name="Saski C."/>
            <person name="Vermerris W."/>
            <person name="Kresovich S."/>
        </authorList>
    </citation>
    <scope>NUCLEOTIDE SEQUENCE</scope>
</reference>
<comment type="caution">
    <text evidence="6">The sequence shown here is derived from an EMBL/GenBank/DDBJ whole genome shotgun (WGS) entry which is preliminary data.</text>
</comment>
<dbReference type="PANTHER" id="PTHR21426">
    <property type="entry name" value="EXOCYST COMPLEX COMPONENT 8"/>
    <property type="match status" value="1"/>
</dbReference>
<evidence type="ECO:0000256" key="2">
    <source>
        <dbReference type="ARBA" id="ARBA00022448"/>
    </source>
</evidence>
<dbReference type="AlphaFoldDB" id="A0A921QLK0"/>
<accession>A0A921QLK0</accession>
<dbReference type="InterPro" id="IPR032403">
    <property type="entry name" value="Exo84_C"/>
</dbReference>
<keyword evidence="2" id="KW-0813">Transport</keyword>
<feature type="compositionally biased region" description="Basic and acidic residues" evidence="4">
    <location>
        <begin position="867"/>
        <end position="879"/>
    </location>
</feature>
<dbReference type="SUPFAM" id="SSF74788">
    <property type="entry name" value="Cullin repeat-like"/>
    <property type="match status" value="1"/>
</dbReference>
<evidence type="ECO:0000256" key="1">
    <source>
        <dbReference type="ARBA" id="ARBA00007210"/>
    </source>
</evidence>
<dbReference type="InterPro" id="IPR042560">
    <property type="entry name" value="Exo84_C_2"/>
</dbReference>
<dbReference type="PANTHER" id="PTHR21426:SF13">
    <property type="entry name" value="OS08G0566700 PROTEIN"/>
    <property type="match status" value="1"/>
</dbReference>
<sequence length="968" mass="104911">MASLRHRRGIGAAKGYDDYIHDDDDGSGTTAPDTDDTATDPEEEEDADDDEEEEEEEREEVEDGRRRLHLGLHSMTAKGIQHLCSELLEIKKASEEDFSANVYLSYLSFIRMFQEAGDLDKDVHHLKRQVMAHRRLVQHLSINCLYSPSSASMVLPSSGGSKEEEEEAADMDGIFLPDHQGERDEDLELDELLSEHRMDEAIQLLELRGQALQTMQQQADDDDGAIAFASSVRALSATKARVAARLASLAENPRTPRPELLKALSGLCRLGDPEQANHLLFQVHRASVVRGVEELRASRGHQQSIAGGGGGGNYIKDLARVVFASIVRTSRSFVALHGHPSPYTPRLVRWAREEMEDLSAAFSEYVTSMSSPATAAHSLALALEAAECAVSYSPLLRAVDVVASEQDVVALVVPCVRDAVAMYGRHLKDVVRLLVASDAWVLGRFLMPSGVVQGAAAGAPQPEYCLLTTNGRKFVTLIQEVVEDVAWPLHRLGIGTNDSVGLQLVAELFREYMHSIVVLVPRKEAAAALQLKDFLQLQDEANGGGGGDERYTWQLAVLINCTTLVSLFRTMASGVFRTAPPPPSTPSGFPASAQREVVDSLISLIKEAAGQVWSCFCQQFIRDTMSSLAQVHRFGSGTPPPPQEQEQGTTTMPSMAFQVVFLRVRRLNEVYGAILSGEDGTMKKLLRELMEAIISWLSSNLVSWAVHGAAQVQLDVHFLLEFAELGGFSSESIRSSAMDLLAKAQEKVAGGELDDVTCDEGAGGGRWAADAAKHAVQVLLAMGGGDVAAADDAGEESDEMPRRSGSDEEAAPEDEDETGTTNKSSDEFISMEDEDDEDDGAGTPHPPALSTGNQKPGYSGIGDDGEERTKIVSDHHSELDEQGGGDGNVRAAGDEAQDEEGMCQVEEQSSSSWEDIIDGEGGGGRGSSRTRRQSTPLVMAARKGTDAPSRSRKKREALSRNSKPRWHV</sequence>
<proteinExistence type="inferred from homology"/>
<dbReference type="Pfam" id="PF16528">
    <property type="entry name" value="Exo84_C"/>
    <property type="match status" value="1"/>
</dbReference>
<feature type="compositionally biased region" description="Acidic residues" evidence="4">
    <location>
        <begin position="829"/>
        <end position="840"/>
    </location>
</feature>
<evidence type="ECO:0000259" key="5">
    <source>
        <dbReference type="Pfam" id="PF16528"/>
    </source>
</evidence>
<dbReference type="InterPro" id="IPR033961">
    <property type="entry name" value="Exo84"/>
</dbReference>
<dbReference type="GO" id="GO:0006887">
    <property type="term" value="P:exocytosis"/>
    <property type="evidence" value="ECO:0007669"/>
    <property type="project" value="UniProtKB-KW"/>
</dbReference>
<evidence type="ECO:0000256" key="4">
    <source>
        <dbReference type="SAM" id="MobiDB-lite"/>
    </source>
</evidence>
<name>A0A921QLK0_SORBI</name>
<dbReference type="Gene3D" id="1.20.58.1220">
    <property type="entry name" value="Exo84p, C-terminal helical domain"/>
    <property type="match status" value="1"/>
</dbReference>
<dbReference type="GO" id="GO:0000145">
    <property type="term" value="C:exocyst"/>
    <property type="evidence" value="ECO:0007669"/>
    <property type="project" value="InterPro"/>
</dbReference>